<dbReference type="EMBL" id="LAZR01027614">
    <property type="protein sequence ID" value="KKL65188.1"/>
    <property type="molecule type" value="Genomic_DNA"/>
</dbReference>
<sequence length="57" mass="6899">MEILIRAIFSFIVVYFAGKWVVINAGKMEVRHWYVHFWYNAVIIAAALYVLYLFWQQ</sequence>
<dbReference type="AlphaFoldDB" id="A0A0F9DTL5"/>
<feature type="transmembrane region" description="Helical" evidence="1">
    <location>
        <begin position="7"/>
        <end position="25"/>
    </location>
</feature>
<name>A0A0F9DTL5_9ZZZZ</name>
<gene>
    <name evidence="2" type="ORF">LCGC14_2157450</name>
</gene>
<keyword evidence="1" id="KW-1133">Transmembrane helix</keyword>
<reference evidence="2" key="1">
    <citation type="journal article" date="2015" name="Nature">
        <title>Complex archaea that bridge the gap between prokaryotes and eukaryotes.</title>
        <authorList>
            <person name="Spang A."/>
            <person name="Saw J.H."/>
            <person name="Jorgensen S.L."/>
            <person name="Zaremba-Niedzwiedzka K."/>
            <person name="Martijn J."/>
            <person name="Lind A.E."/>
            <person name="van Eijk R."/>
            <person name="Schleper C."/>
            <person name="Guy L."/>
            <person name="Ettema T.J."/>
        </authorList>
    </citation>
    <scope>NUCLEOTIDE SEQUENCE</scope>
</reference>
<keyword evidence="1" id="KW-0472">Membrane</keyword>
<protein>
    <submittedName>
        <fullName evidence="2">Uncharacterized protein</fullName>
    </submittedName>
</protein>
<feature type="non-terminal residue" evidence="2">
    <location>
        <position position="57"/>
    </location>
</feature>
<evidence type="ECO:0000256" key="1">
    <source>
        <dbReference type="SAM" id="Phobius"/>
    </source>
</evidence>
<feature type="transmembrane region" description="Helical" evidence="1">
    <location>
        <begin position="37"/>
        <end position="55"/>
    </location>
</feature>
<comment type="caution">
    <text evidence="2">The sequence shown here is derived from an EMBL/GenBank/DDBJ whole genome shotgun (WGS) entry which is preliminary data.</text>
</comment>
<keyword evidence="1" id="KW-0812">Transmembrane</keyword>
<accession>A0A0F9DTL5</accession>
<proteinExistence type="predicted"/>
<organism evidence="2">
    <name type="scientific">marine sediment metagenome</name>
    <dbReference type="NCBI Taxonomy" id="412755"/>
    <lineage>
        <taxon>unclassified sequences</taxon>
        <taxon>metagenomes</taxon>
        <taxon>ecological metagenomes</taxon>
    </lineage>
</organism>
<evidence type="ECO:0000313" key="2">
    <source>
        <dbReference type="EMBL" id="KKL65188.1"/>
    </source>
</evidence>